<sequence length="121" mass="13878">MSNRTLLLSALYLRARTSLTPTRILGTWCTRCTRTSLSFSAVPLPHNLRTRRRGAPLPLPQLFPNLMENLIVTILRLIHRHCLANTLVKLIDRIMQIRLLCRVTRDFAVKPVVEILPEIAD</sequence>
<protein>
    <submittedName>
        <fullName evidence="1">Uncharacterized protein</fullName>
    </submittedName>
</protein>
<dbReference type="AlphaFoldDB" id="A0A6A6VKR6"/>
<dbReference type="Proteomes" id="UP000799440">
    <property type="component" value="Unassembled WGS sequence"/>
</dbReference>
<name>A0A6A6VKR6_9PLEO</name>
<keyword evidence="2" id="KW-1185">Reference proteome</keyword>
<evidence type="ECO:0000313" key="1">
    <source>
        <dbReference type="EMBL" id="KAF2750140.1"/>
    </source>
</evidence>
<evidence type="ECO:0000313" key="2">
    <source>
        <dbReference type="Proteomes" id="UP000799440"/>
    </source>
</evidence>
<reference evidence="1" key="1">
    <citation type="journal article" date="2020" name="Stud. Mycol.">
        <title>101 Dothideomycetes genomes: a test case for predicting lifestyles and emergence of pathogens.</title>
        <authorList>
            <person name="Haridas S."/>
            <person name="Albert R."/>
            <person name="Binder M."/>
            <person name="Bloem J."/>
            <person name="Labutti K."/>
            <person name="Salamov A."/>
            <person name="Andreopoulos B."/>
            <person name="Baker S."/>
            <person name="Barry K."/>
            <person name="Bills G."/>
            <person name="Bluhm B."/>
            <person name="Cannon C."/>
            <person name="Castanera R."/>
            <person name="Culley D."/>
            <person name="Daum C."/>
            <person name="Ezra D."/>
            <person name="Gonzalez J."/>
            <person name="Henrissat B."/>
            <person name="Kuo A."/>
            <person name="Liang C."/>
            <person name="Lipzen A."/>
            <person name="Lutzoni F."/>
            <person name="Magnuson J."/>
            <person name="Mondo S."/>
            <person name="Nolan M."/>
            <person name="Ohm R."/>
            <person name="Pangilinan J."/>
            <person name="Park H.-J."/>
            <person name="Ramirez L."/>
            <person name="Alfaro M."/>
            <person name="Sun H."/>
            <person name="Tritt A."/>
            <person name="Yoshinaga Y."/>
            <person name="Zwiers L.-H."/>
            <person name="Turgeon B."/>
            <person name="Goodwin S."/>
            <person name="Spatafora J."/>
            <person name="Crous P."/>
            <person name="Grigoriev I."/>
        </authorList>
    </citation>
    <scope>NUCLEOTIDE SEQUENCE</scope>
    <source>
        <strain evidence="1">CBS 119925</strain>
    </source>
</reference>
<proteinExistence type="predicted"/>
<dbReference type="EMBL" id="MU006564">
    <property type="protein sequence ID" value="KAF2750140.1"/>
    <property type="molecule type" value="Genomic_DNA"/>
</dbReference>
<gene>
    <name evidence="1" type="ORF">M011DRAFT_464926</name>
</gene>
<organism evidence="1 2">
    <name type="scientific">Sporormia fimetaria CBS 119925</name>
    <dbReference type="NCBI Taxonomy" id="1340428"/>
    <lineage>
        <taxon>Eukaryota</taxon>
        <taxon>Fungi</taxon>
        <taxon>Dikarya</taxon>
        <taxon>Ascomycota</taxon>
        <taxon>Pezizomycotina</taxon>
        <taxon>Dothideomycetes</taxon>
        <taxon>Pleosporomycetidae</taxon>
        <taxon>Pleosporales</taxon>
        <taxon>Sporormiaceae</taxon>
        <taxon>Sporormia</taxon>
    </lineage>
</organism>
<accession>A0A6A6VKR6</accession>